<dbReference type="GO" id="GO:0006508">
    <property type="term" value="P:proteolysis"/>
    <property type="evidence" value="ECO:0007669"/>
    <property type="project" value="UniProtKB-KW"/>
</dbReference>
<reference evidence="9 10" key="1">
    <citation type="submission" date="2017-09" db="EMBL/GenBank/DDBJ databases">
        <title>Depth-based differentiation of microbial function through sediment-hosted aquifers and enrichment of novel symbionts in the deep terrestrial subsurface.</title>
        <authorList>
            <person name="Probst A.J."/>
            <person name="Ladd B."/>
            <person name="Jarett J.K."/>
            <person name="Geller-Mcgrath D.E."/>
            <person name="Sieber C.M."/>
            <person name="Emerson J.B."/>
            <person name="Anantharaman K."/>
            <person name="Thomas B.C."/>
            <person name="Malmstrom R."/>
            <person name="Stieglmeier M."/>
            <person name="Klingl A."/>
            <person name="Woyke T."/>
            <person name="Ryan C.M."/>
            <person name="Banfield J.F."/>
        </authorList>
    </citation>
    <scope>NUCLEOTIDE SEQUENCE [LARGE SCALE GENOMIC DNA]</scope>
    <source>
        <strain evidence="9">CG_4_10_14_0_8_um_filter_42_10</strain>
    </source>
</reference>
<gene>
    <name evidence="9" type="ORF">COY66_03085</name>
</gene>
<dbReference type="AlphaFoldDB" id="A0A2M7RJP1"/>
<dbReference type="Pfam" id="PF01427">
    <property type="entry name" value="Peptidase_M15"/>
    <property type="match status" value="1"/>
</dbReference>
<keyword evidence="3" id="KW-0479">Metal-binding</keyword>
<dbReference type="Proteomes" id="UP000230779">
    <property type="component" value="Unassembled WGS sequence"/>
</dbReference>
<dbReference type="EMBL" id="PFMD01000029">
    <property type="protein sequence ID" value="PIY96747.1"/>
    <property type="molecule type" value="Genomic_DNA"/>
</dbReference>
<dbReference type="PANTHER" id="PTHR43126">
    <property type="entry name" value="D-ALANYL-D-ALANINE DIPEPTIDASE"/>
    <property type="match status" value="1"/>
</dbReference>
<accession>A0A2M7RJP1</accession>
<keyword evidence="4" id="KW-0378">Hydrolase</keyword>
<dbReference type="GO" id="GO:0046872">
    <property type="term" value="F:metal ion binding"/>
    <property type="evidence" value="ECO:0007669"/>
    <property type="project" value="UniProtKB-KW"/>
</dbReference>
<evidence type="ECO:0000256" key="8">
    <source>
        <dbReference type="ARBA" id="ARBA00023316"/>
    </source>
</evidence>
<evidence type="ECO:0000256" key="5">
    <source>
        <dbReference type="ARBA" id="ARBA00022833"/>
    </source>
</evidence>
<evidence type="ECO:0000313" key="10">
    <source>
        <dbReference type="Proteomes" id="UP000230779"/>
    </source>
</evidence>
<evidence type="ECO:0000256" key="4">
    <source>
        <dbReference type="ARBA" id="ARBA00022801"/>
    </source>
</evidence>
<comment type="caution">
    <text evidence="9">The sequence shown here is derived from an EMBL/GenBank/DDBJ whole genome shotgun (WGS) entry which is preliminary data.</text>
</comment>
<proteinExistence type="predicted"/>
<keyword evidence="2" id="KW-0645">Protease</keyword>
<dbReference type="SUPFAM" id="SSF55166">
    <property type="entry name" value="Hedgehog/DD-peptidase"/>
    <property type="match status" value="1"/>
</dbReference>
<dbReference type="GO" id="GO:0008237">
    <property type="term" value="F:metallopeptidase activity"/>
    <property type="evidence" value="ECO:0007669"/>
    <property type="project" value="UniProtKB-KW"/>
</dbReference>
<protein>
    <recommendedName>
        <fullName evidence="11">D-Ala-D-Ala dipeptidase</fullName>
    </recommendedName>
</protein>
<comment type="catalytic activity">
    <reaction evidence="1">
        <text>D-alanyl-D-alanine + H2O = 2 D-alanine</text>
        <dbReference type="Rhea" id="RHEA:20661"/>
        <dbReference type="ChEBI" id="CHEBI:15377"/>
        <dbReference type="ChEBI" id="CHEBI:57416"/>
        <dbReference type="ChEBI" id="CHEBI:57822"/>
        <dbReference type="EC" id="3.4.13.22"/>
    </reaction>
</comment>
<keyword evidence="5" id="KW-0862">Zinc</keyword>
<evidence type="ECO:0000256" key="3">
    <source>
        <dbReference type="ARBA" id="ARBA00022723"/>
    </source>
</evidence>
<dbReference type="GO" id="GO:0071555">
    <property type="term" value="P:cell wall organization"/>
    <property type="evidence" value="ECO:0007669"/>
    <property type="project" value="UniProtKB-KW"/>
</dbReference>
<dbReference type="InterPro" id="IPR009045">
    <property type="entry name" value="Zn_M74/Hedgehog-like"/>
</dbReference>
<dbReference type="Gene3D" id="3.30.1380.10">
    <property type="match status" value="1"/>
</dbReference>
<evidence type="ECO:0000256" key="2">
    <source>
        <dbReference type="ARBA" id="ARBA00022670"/>
    </source>
</evidence>
<evidence type="ECO:0000256" key="6">
    <source>
        <dbReference type="ARBA" id="ARBA00022997"/>
    </source>
</evidence>
<keyword evidence="6" id="KW-0224">Dipeptidase</keyword>
<keyword evidence="7" id="KW-0482">Metalloprotease</keyword>
<name>A0A2M7RJP1_9BACT</name>
<evidence type="ECO:0008006" key="11">
    <source>
        <dbReference type="Google" id="ProtNLM"/>
    </source>
</evidence>
<dbReference type="GO" id="GO:0160237">
    <property type="term" value="F:D-Ala-D-Ala dipeptidase activity"/>
    <property type="evidence" value="ECO:0007669"/>
    <property type="project" value="UniProtKB-EC"/>
</dbReference>
<keyword evidence="8" id="KW-0961">Cell wall biogenesis/degradation</keyword>
<evidence type="ECO:0000256" key="7">
    <source>
        <dbReference type="ARBA" id="ARBA00023049"/>
    </source>
</evidence>
<evidence type="ECO:0000256" key="1">
    <source>
        <dbReference type="ARBA" id="ARBA00001362"/>
    </source>
</evidence>
<dbReference type="InterPro" id="IPR000755">
    <property type="entry name" value="A_A_dipeptidase"/>
</dbReference>
<organism evidence="9 10">
    <name type="scientific">Candidatus Kerfeldbacteria bacterium CG_4_10_14_0_8_um_filter_42_10</name>
    <dbReference type="NCBI Taxonomy" id="2014248"/>
    <lineage>
        <taxon>Bacteria</taxon>
        <taxon>Candidatus Kerfeldiibacteriota</taxon>
    </lineage>
</organism>
<sequence>MKFKLVDVSKYGFAVEPRYFFYGWANYPKILIRESIAEQLKKARKELPLKYHFKIWDGYRTLKTQSLMLNSFYRRIKAAHPDWKDRKIIKELCKFGSKPIKVVKELDTHRNGGSLDLTIVDDKRNELYMGTDHDDLTPRAALDYFETKRKLTPLDYIARKNRKLLKKVMLHAGFQPYPPEWWHWSYGK</sequence>
<evidence type="ECO:0000313" key="9">
    <source>
        <dbReference type="EMBL" id="PIY96747.1"/>
    </source>
</evidence>